<dbReference type="EMBL" id="JBJKFK010006080">
    <property type="protein sequence ID" value="KAL3307989.1"/>
    <property type="molecule type" value="Genomic_DNA"/>
</dbReference>
<organism evidence="4 5">
    <name type="scientific">Cichlidogyrus casuarinus</name>
    <dbReference type="NCBI Taxonomy" id="1844966"/>
    <lineage>
        <taxon>Eukaryota</taxon>
        <taxon>Metazoa</taxon>
        <taxon>Spiralia</taxon>
        <taxon>Lophotrochozoa</taxon>
        <taxon>Platyhelminthes</taxon>
        <taxon>Monogenea</taxon>
        <taxon>Monopisthocotylea</taxon>
        <taxon>Dactylogyridea</taxon>
        <taxon>Ancyrocephalidae</taxon>
        <taxon>Cichlidogyrus</taxon>
    </lineage>
</organism>
<dbReference type="PANTHER" id="PTHR11956:SF5">
    <property type="entry name" value="ARGININE--TRNA LIGASE, CYTOPLASMIC"/>
    <property type="match status" value="1"/>
</dbReference>
<dbReference type="Gene3D" id="1.10.730.10">
    <property type="entry name" value="Isoleucyl-tRNA Synthetase, Domain 1"/>
    <property type="match status" value="1"/>
</dbReference>
<accession>A0ABD2PL91</accession>
<evidence type="ECO:0000313" key="5">
    <source>
        <dbReference type="Proteomes" id="UP001626550"/>
    </source>
</evidence>
<dbReference type="InterPro" id="IPR008909">
    <property type="entry name" value="DALR_anticod-bd"/>
</dbReference>
<protein>
    <recommendedName>
        <fullName evidence="1">arginine--tRNA ligase</fullName>
        <ecNumber evidence="1">6.1.1.19</ecNumber>
    </recommendedName>
</protein>
<dbReference type="SMART" id="SM00836">
    <property type="entry name" value="DALR_1"/>
    <property type="match status" value="1"/>
</dbReference>
<feature type="domain" description="DALR anticodon binding" evidence="3">
    <location>
        <begin position="1"/>
        <end position="119"/>
    </location>
</feature>
<evidence type="ECO:0000256" key="1">
    <source>
        <dbReference type="ARBA" id="ARBA00012837"/>
    </source>
</evidence>
<reference evidence="4 5" key="1">
    <citation type="submission" date="2024-11" db="EMBL/GenBank/DDBJ databases">
        <title>Adaptive evolution of stress response genes in parasites aligns with host niche diversity.</title>
        <authorList>
            <person name="Hahn C."/>
            <person name="Resl P."/>
        </authorList>
    </citation>
    <scope>NUCLEOTIDE SEQUENCE [LARGE SCALE GENOMIC DNA]</scope>
    <source>
        <strain evidence="4">EGGRZ-B1_66</strain>
        <tissue evidence="4">Body</tissue>
    </source>
</reference>
<sequence length="119" mass="13585">SIGRKAGFDSADLENLAKSGEPIILDHVKELALAKQLCKLPEILLRMEDDLLIHVLCEYLYELCSKFTEFYDACYCIERSKTDGGVEKLNKWRLLLCEATARVMKCGFEILGIQPLQRM</sequence>
<evidence type="ECO:0000256" key="2">
    <source>
        <dbReference type="ARBA" id="ARBA00049339"/>
    </source>
</evidence>
<proteinExistence type="predicted"/>
<keyword evidence="5" id="KW-1185">Reference proteome</keyword>
<dbReference type="Pfam" id="PF05746">
    <property type="entry name" value="DALR_1"/>
    <property type="match status" value="1"/>
</dbReference>
<comment type="catalytic activity">
    <reaction evidence="2">
        <text>tRNA(Arg) + L-arginine + ATP = L-arginyl-tRNA(Arg) + AMP + diphosphate</text>
        <dbReference type="Rhea" id="RHEA:20301"/>
        <dbReference type="Rhea" id="RHEA-COMP:9658"/>
        <dbReference type="Rhea" id="RHEA-COMP:9673"/>
        <dbReference type="ChEBI" id="CHEBI:30616"/>
        <dbReference type="ChEBI" id="CHEBI:32682"/>
        <dbReference type="ChEBI" id="CHEBI:33019"/>
        <dbReference type="ChEBI" id="CHEBI:78442"/>
        <dbReference type="ChEBI" id="CHEBI:78513"/>
        <dbReference type="ChEBI" id="CHEBI:456215"/>
        <dbReference type="EC" id="6.1.1.19"/>
    </reaction>
</comment>
<dbReference type="EC" id="6.1.1.19" evidence="1"/>
<evidence type="ECO:0000313" key="4">
    <source>
        <dbReference type="EMBL" id="KAL3307989.1"/>
    </source>
</evidence>
<feature type="non-terminal residue" evidence="4">
    <location>
        <position position="1"/>
    </location>
</feature>
<gene>
    <name evidence="4" type="ORF">Ciccas_013486</name>
</gene>
<evidence type="ECO:0000259" key="3">
    <source>
        <dbReference type="SMART" id="SM00836"/>
    </source>
</evidence>
<dbReference type="Proteomes" id="UP001626550">
    <property type="component" value="Unassembled WGS sequence"/>
</dbReference>
<dbReference type="InterPro" id="IPR001278">
    <property type="entry name" value="Arg-tRNA-ligase"/>
</dbReference>
<dbReference type="PANTHER" id="PTHR11956">
    <property type="entry name" value="ARGINYL-TRNA SYNTHETASE"/>
    <property type="match status" value="1"/>
</dbReference>
<name>A0ABD2PL91_9PLAT</name>
<dbReference type="SUPFAM" id="SSF47323">
    <property type="entry name" value="Anticodon-binding domain of a subclass of class I aminoacyl-tRNA synthetases"/>
    <property type="match status" value="1"/>
</dbReference>
<dbReference type="GO" id="GO:0004814">
    <property type="term" value="F:arginine-tRNA ligase activity"/>
    <property type="evidence" value="ECO:0007669"/>
    <property type="project" value="UniProtKB-EC"/>
</dbReference>
<comment type="caution">
    <text evidence="4">The sequence shown here is derived from an EMBL/GenBank/DDBJ whole genome shotgun (WGS) entry which is preliminary data.</text>
</comment>
<dbReference type="InterPro" id="IPR009080">
    <property type="entry name" value="tRNAsynth_Ia_anticodon-bd"/>
</dbReference>
<dbReference type="AlphaFoldDB" id="A0ABD2PL91"/>